<gene>
    <name evidence="1" type="ORF">SAMN06295912_14113</name>
</gene>
<evidence type="ECO:0008006" key="3">
    <source>
        <dbReference type="Google" id="ProtNLM"/>
    </source>
</evidence>
<evidence type="ECO:0000313" key="2">
    <source>
        <dbReference type="Proteomes" id="UP000198281"/>
    </source>
</evidence>
<dbReference type="OrthoDB" id="7400976at2"/>
<organism evidence="1 2">
    <name type="scientific">Edaphosphingomonas laterariae</name>
    <dbReference type="NCBI Taxonomy" id="861865"/>
    <lineage>
        <taxon>Bacteria</taxon>
        <taxon>Pseudomonadati</taxon>
        <taxon>Pseudomonadota</taxon>
        <taxon>Alphaproteobacteria</taxon>
        <taxon>Sphingomonadales</taxon>
        <taxon>Rhizorhabdaceae</taxon>
        <taxon>Edaphosphingomonas</taxon>
    </lineage>
</organism>
<reference evidence="2" key="1">
    <citation type="submission" date="2017-06" db="EMBL/GenBank/DDBJ databases">
        <authorList>
            <person name="Varghese N."/>
            <person name="Submissions S."/>
        </authorList>
    </citation>
    <scope>NUCLEOTIDE SEQUENCE [LARGE SCALE GENOMIC DNA]</scope>
    <source>
        <strain evidence="2">LNB2</strain>
    </source>
</reference>
<proteinExistence type="predicted"/>
<dbReference type="Proteomes" id="UP000198281">
    <property type="component" value="Unassembled WGS sequence"/>
</dbReference>
<dbReference type="Gene3D" id="1.25.40.10">
    <property type="entry name" value="Tetratricopeptide repeat domain"/>
    <property type="match status" value="1"/>
</dbReference>
<accession>A0A239JX07</accession>
<dbReference type="SUPFAM" id="SSF48452">
    <property type="entry name" value="TPR-like"/>
    <property type="match status" value="1"/>
</dbReference>
<name>A0A239JX07_9SPHN</name>
<dbReference type="AlphaFoldDB" id="A0A239JX07"/>
<evidence type="ECO:0000313" key="1">
    <source>
        <dbReference type="EMBL" id="SNT10345.1"/>
    </source>
</evidence>
<protein>
    <recommendedName>
        <fullName evidence="3">Tetratricopeptide repeat-containing protein</fullName>
    </recommendedName>
</protein>
<dbReference type="RefSeq" id="WP_089221158.1">
    <property type="nucleotide sequence ID" value="NZ_FZOS01000041.1"/>
</dbReference>
<keyword evidence="2" id="KW-1185">Reference proteome</keyword>
<sequence length="410" mass="44520">MAKPGFHKRRPHIEWVMRSGLAILAAALGYLGTSHSLAELTRRDHPERAYALSPNDGRITATLAARRFIDTPTAAENGELARRALRQDPTAVEAVVTLGLQALANGNADQAPRLFSYAQKLSRRNLQTQLWAIEDAVARDDVAAALRHYDIALRTSKSAPDILFPVLSSAIDDPMIRTQLIATLHQKPAWTATFIGYIAGNGVNAHSVASLFQGLHHTGFSVSPDAISVVINRLMSANATNEAWQYYASVHKGVDRRRSRDPNFTLNLSTPSTFDWRSNNSQGIITSIQADQHEGLFDFALPPSVGGVLLQQTQLLPSGPYKLEGVSSGIEQPASARPYWILTCLDERELGRVVLPNSSGGNGAFDGHFSVPADCPVQTLSLVARASNEITGVSGQIKRVQLSPDQPVKR</sequence>
<dbReference type="EMBL" id="FZOS01000041">
    <property type="protein sequence ID" value="SNT10345.1"/>
    <property type="molecule type" value="Genomic_DNA"/>
</dbReference>
<dbReference type="InterPro" id="IPR011990">
    <property type="entry name" value="TPR-like_helical_dom_sf"/>
</dbReference>